<dbReference type="EMBL" id="JAOQAV010000005">
    <property type="protein sequence ID" value="KAJ4194211.1"/>
    <property type="molecule type" value="Genomic_DNA"/>
</dbReference>
<reference evidence="2" key="1">
    <citation type="submission" date="2022-09" db="EMBL/GenBank/DDBJ databases">
        <title>Fusarium specimens isolated from Avocado Roots.</title>
        <authorList>
            <person name="Stajich J."/>
            <person name="Roper C."/>
            <person name="Heimlech-Rivalta G."/>
        </authorList>
    </citation>
    <scope>NUCLEOTIDE SEQUENCE</scope>
    <source>
        <strain evidence="2">A02</strain>
    </source>
</reference>
<gene>
    <name evidence="2" type="ORF">NW755_002972</name>
</gene>
<keyword evidence="3" id="KW-1185">Reference proteome</keyword>
<organism evidence="2 3">
    <name type="scientific">Fusarium falciforme</name>
    <dbReference type="NCBI Taxonomy" id="195108"/>
    <lineage>
        <taxon>Eukaryota</taxon>
        <taxon>Fungi</taxon>
        <taxon>Dikarya</taxon>
        <taxon>Ascomycota</taxon>
        <taxon>Pezizomycotina</taxon>
        <taxon>Sordariomycetes</taxon>
        <taxon>Hypocreomycetidae</taxon>
        <taxon>Hypocreales</taxon>
        <taxon>Nectriaceae</taxon>
        <taxon>Fusarium</taxon>
        <taxon>Fusarium solani species complex</taxon>
    </lineage>
</organism>
<evidence type="ECO:0000256" key="1">
    <source>
        <dbReference type="SAM" id="MobiDB-lite"/>
    </source>
</evidence>
<proteinExistence type="predicted"/>
<dbReference type="Proteomes" id="UP001152087">
    <property type="component" value="Unassembled WGS sequence"/>
</dbReference>
<protein>
    <submittedName>
        <fullName evidence="2">Uncharacterized protein</fullName>
    </submittedName>
</protein>
<sequence length="117" mass="13282">MERSPCIKRQGKPTDSFARRGLKMNAAKADPSNVPAPCPVQGFSMMDPTPSRSIHPFTVYQMSPSHTIRKVLPSLMCMRELQPFIRNSWTEIRTGQPANRQMSFVRGHRQTGRVGRQ</sequence>
<evidence type="ECO:0000313" key="3">
    <source>
        <dbReference type="Proteomes" id="UP001152087"/>
    </source>
</evidence>
<dbReference type="AlphaFoldDB" id="A0A9W8V4L6"/>
<comment type="caution">
    <text evidence="2">The sequence shown here is derived from an EMBL/GenBank/DDBJ whole genome shotgun (WGS) entry which is preliminary data.</text>
</comment>
<accession>A0A9W8V4L6</accession>
<evidence type="ECO:0000313" key="2">
    <source>
        <dbReference type="EMBL" id="KAJ4194211.1"/>
    </source>
</evidence>
<feature type="region of interest" description="Disordered" evidence="1">
    <location>
        <begin position="24"/>
        <end position="47"/>
    </location>
</feature>
<name>A0A9W8V4L6_9HYPO</name>